<keyword evidence="3" id="KW-1185">Reference proteome</keyword>
<sequence length="639" mass="71738">MAQRNAPLNLAYCESLKRHSEQVLELLGPRGEDAKPDEDSEFLASFLYPNSYWTAREKEQFFRALTRYSRLRPDLIAASIRSKNTLDVVAYLDALDRAAELQQKEEEDADQHVEQQGDNAEGGEKGGRRRRGRDAMAAAPFAKEMSEEWVEFEQGQADVLEWILPDRSGDDHMLVTGDRTFNTPELEVMEGWIRAVHDASLNLAAVPESIRATYESTQGGADAHAQRREGSASPQPVRTRSRSRSVTPANAQAATPVQPAQASSSSSFNQPQTGVRILELTDAKMNVDEEGNVDLEDGEKAEDNVEEGLNLDNLDPATRRRLKKRLYMRRQRALKAGKTADMTSVKLQPGRQTKLRRPKNEKERTKKVRFETPENPPPPSPANSNPSTPISGKDANSVPLEVEDDPDVEYASGQKGGMTAFTRAKHDLQEDGIDGETLVEEGIGFLNLNVLAKLIRIFTSDHREEYGDSLDVKKPGISASTIRLLSDIAAEFITEVVSRTLRTSMHQASLKRNTKAWRIRADSRTISVEDIRDTLEMMGARMISKAEYCAKLLDEPMEAAESSNDEDSVYPTDSSVHQRLFAPHIYLPPSYQHLPEDSIEDEDPDEFREQCLADKMLDAKDLRKSIDYESDLWEEYELA</sequence>
<dbReference type="GO" id="GO:0000500">
    <property type="term" value="C:RNA polymerase I upstream activating factor complex"/>
    <property type="evidence" value="ECO:0007669"/>
    <property type="project" value="InterPro"/>
</dbReference>
<evidence type="ECO:0000313" key="3">
    <source>
        <dbReference type="Proteomes" id="UP000307440"/>
    </source>
</evidence>
<dbReference type="GO" id="GO:0001181">
    <property type="term" value="F:RNA polymerase I general transcription initiation factor activity"/>
    <property type="evidence" value="ECO:0007669"/>
    <property type="project" value="TreeGrafter"/>
</dbReference>
<dbReference type="InterPro" id="IPR039601">
    <property type="entry name" value="Rrn5"/>
</dbReference>
<feature type="region of interest" description="Disordered" evidence="1">
    <location>
        <begin position="214"/>
        <end position="272"/>
    </location>
</feature>
<accession>A0A5C3L0M5</accession>
<dbReference type="GO" id="GO:0042790">
    <property type="term" value="P:nucleolar large rRNA transcription by RNA polymerase I"/>
    <property type="evidence" value="ECO:0007669"/>
    <property type="project" value="InterPro"/>
</dbReference>
<dbReference type="EMBL" id="ML210174">
    <property type="protein sequence ID" value="TFK26459.1"/>
    <property type="molecule type" value="Genomic_DNA"/>
</dbReference>
<feature type="compositionally biased region" description="Basic and acidic residues" evidence="1">
    <location>
        <begin position="358"/>
        <end position="372"/>
    </location>
</feature>
<gene>
    <name evidence="2" type="ORF">FA15DRAFT_667334</name>
</gene>
<dbReference type="GO" id="GO:0006361">
    <property type="term" value="P:transcription initiation at RNA polymerase I promoter"/>
    <property type="evidence" value="ECO:0007669"/>
    <property type="project" value="TreeGrafter"/>
</dbReference>
<dbReference type="Proteomes" id="UP000307440">
    <property type="component" value="Unassembled WGS sequence"/>
</dbReference>
<organism evidence="2 3">
    <name type="scientific">Coprinopsis marcescibilis</name>
    <name type="common">Agaric fungus</name>
    <name type="synonym">Psathyrella marcescibilis</name>
    <dbReference type="NCBI Taxonomy" id="230819"/>
    <lineage>
        <taxon>Eukaryota</taxon>
        <taxon>Fungi</taxon>
        <taxon>Dikarya</taxon>
        <taxon>Basidiomycota</taxon>
        <taxon>Agaricomycotina</taxon>
        <taxon>Agaricomycetes</taxon>
        <taxon>Agaricomycetidae</taxon>
        <taxon>Agaricales</taxon>
        <taxon>Agaricineae</taxon>
        <taxon>Psathyrellaceae</taxon>
        <taxon>Coprinopsis</taxon>
    </lineage>
</organism>
<name>A0A5C3L0M5_COPMA</name>
<dbReference type="GO" id="GO:0000182">
    <property type="term" value="F:rDNA binding"/>
    <property type="evidence" value="ECO:0007669"/>
    <property type="project" value="TreeGrafter"/>
</dbReference>
<protein>
    <submittedName>
        <fullName evidence="2">Uncharacterized protein</fullName>
    </submittedName>
</protein>
<proteinExistence type="predicted"/>
<dbReference type="PANTHER" id="PTHR28079">
    <property type="entry name" value="RNA POLYMERASE I-SPECIFIC TRANSCRIPTION INITIATION FACTOR RRN5"/>
    <property type="match status" value="1"/>
</dbReference>
<dbReference type="Gene3D" id="1.10.10.60">
    <property type="entry name" value="Homeodomain-like"/>
    <property type="match status" value="1"/>
</dbReference>
<reference evidence="2 3" key="1">
    <citation type="journal article" date="2019" name="Nat. Ecol. Evol.">
        <title>Megaphylogeny resolves global patterns of mushroom evolution.</title>
        <authorList>
            <person name="Varga T."/>
            <person name="Krizsan K."/>
            <person name="Foldi C."/>
            <person name="Dima B."/>
            <person name="Sanchez-Garcia M."/>
            <person name="Sanchez-Ramirez S."/>
            <person name="Szollosi G.J."/>
            <person name="Szarkandi J.G."/>
            <person name="Papp V."/>
            <person name="Albert L."/>
            <person name="Andreopoulos W."/>
            <person name="Angelini C."/>
            <person name="Antonin V."/>
            <person name="Barry K.W."/>
            <person name="Bougher N.L."/>
            <person name="Buchanan P."/>
            <person name="Buyck B."/>
            <person name="Bense V."/>
            <person name="Catcheside P."/>
            <person name="Chovatia M."/>
            <person name="Cooper J."/>
            <person name="Damon W."/>
            <person name="Desjardin D."/>
            <person name="Finy P."/>
            <person name="Geml J."/>
            <person name="Haridas S."/>
            <person name="Hughes K."/>
            <person name="Justo A."/>
            <person name="Karasinski D."/>
            <person name="Kautmanova I."/>
            <person name="Kiss B."/>
            <person name="Kocsube S."/>
            <person name="Kotiranta H."/>
            <person name="LaButti K.M."/>
            <person name="Lechner B.E."/>
            <person name="Liimatainen K."/>
            <person name="Lipzen A."/>
            <person name="Lukacs Z."/>
            <person name="Mihaltcheva S."/>
            <person name="Morgado L.N."/>
            <person name="Niskanen T."/>
            <person name="Noordeloos M.E."/>
            <person name="Ohm R.A."/>
            <person name="Ortiz-Santana B."/>
            <person name="Ovrebo C."/>
            <person name="Racz N."/>
            <person name="Riley R."/>
            <person name="Savchenko A."/>
            <person name="Shiryaev A."/>
            <person name="Soop K."/>
            <person name="Spirin V."/>
            <person name="Szebenyi C."/>
            <person name="Tomsovsky M."/>
            <person name="Tulloss R.E."/>
            <person name="Uehling J."/>
            <person name="Grigoriev I.V."/>
            <person name="Vagvolgyi C."/>
            <person name="Papp T."/>
            <person name="Martin F.M."/>
            <person name="Miettinen O."/>
            <person name="Hibbett D.S."/>
            <person name="Nagy L.G."/>
        </authorList>
    </citation>
    <scope>NUCLEOTIDE SEQUENCE [LARGE SCALE GENOMIC DNA]</scope>
    <source>
        <strain evidence="2 3">CBS 121175</strain>
    </source>
</reference>
<feature type="compositionally biased region" description="Basic and acidic residues" evidence="1">
    <location>
        <begin position="102"/>
        <end position="115"/>
    </location>
</feature>
<feature type="region of interest" description="Disordered" evidence="1">
    <location>
        <begin position="333"/>
        <end position="400"/>
    </location>
</feature>
<feature type="region of interest" description="Disordered" evidence="1">
    <location>
        <begin position="102"/>
        <end position="136"/>
    </location>
</feature>
<feature type="compositionally biased region" description="Low complexity" evidence="1">
    <location>
        <begin position="233"/>
        <end position="272"/>
    </location>
</feature>
<evidence type="ECO:0000313" key="2">
    <source>
        <dbReference type="EMBL" id="TFK26459.1"/>
    </source>
</evidence>
<evidence type="ECO:0000256" key="1">
    <source>
        <dbReference type="SAM" id="MobiDB-lite"/>
    </source>
</evidence>
<dbReference type="AlphaFoldDB" id="A0A5C3L0M5"/>
<dbReference type="OrthoDB" id="2240312at2759"/>
<dbReference type="STRING" id="230819.A0A5C3L0M5"/>
<dbReference type="PANTHER" id="PTHR28079:SF1">
    <property type="entry name" value="RNA POLYMERASE I-SPECIFIC TRANSCRIPTION INITIATION FACTOR RRN5"/>
    <property type="match status" value="1"/>
</dbReference>